<gene>
    <name evidence="1" type="ORF">D2T29_12415</name>
</gene>
<reference evidence="1 2" key="1">
    <citation type="submission" date="2019-01" db="EMBL/GenBank/DDBJ databases">
        <title>Sinorhodobacter populi sp. nov. isolated from the symptomatic bark tissue of Populus euramericana canker.</title>
        <authorList>
            <person name="Xu G."/>
        </authorList>
    </citation>
    <scope>NUCLEOTIDE SEQUENCE [LARGE SCALE GENOMIC DNA]</scope>
    <source>
        <strain evidence="1 2">07D10-4-3</strain>
    </source>
</reference>
<proteinExistence type="predicted"/>
<dbReference type="Proteomes" id="UP000284451">
    <property type="component" value="Unassembled WGS sequence"/>
</dbReference>
<dbReference type="RefSeq" id="WP_128232674.1">
    <property type="nucleotide sequence ID" value="NZ_SAUY01000015.1"/>
</dbReference>
<comment type="caution">
    <text evidence="1">The sequence shown here is derived from an EMBL/GenBank/DDBJ whole genome shotgun (WGS) entry which is preliminary data.</text>
</comment>
<dbReference type="AlphaFoldDB" id="A0A443KCF7"/>
<accession>A0A443KCF7</accession>
<evidence type="ECO:0000313" key="1">
    <source>
        <dbReference type="EMBL" id="RWR30468.1"/>
    </source>
</evidence>
<protein>
    <submittedName>
        <fullName evidence="1">Uncharacterized protein</fullName>
    </submittedName>
</protein>
<name>A0A443KCF7_9RHOB</name>
<evidence type="ECO:0000313" key="2">
    <source>
        <dbReference type="Proteomes" id="UP000284451"/>
    </source>
</evidence>
<organism evidence="1 2">
    <name type="scientific">Paenirhodobacter populi</name>
    <dbReference type="NCBI Taxonomy" id="2306993"/>
    <lineage>
        <taxon>Bacteria</taxon>
        <taxon>Pseudomonadati</taxon>
        <taxon>Pseudomonadota</taxon>
        <taxon>Alphaproteobacteria</taxon>
        <taxon>Rhodobacterales</taxon>
        <taxon>Rhodobacter group</taxon>
        <taxon>Paenirhodobacter</taxon>
    </lineage>
</organism>
<reference evidence="1 2" key="2">
    <citation type="submission" date="2019-01" db="EMBL/GenBank/DDBJ databases">
        <authorList>
            <person name="Li Y."/>
        </authorList>
    </citation>
    <scope>NUCLEOTIDE SEQUENCE [LARGE SCALE GENOMIC DNA]</scope>
    <source>
        <strain evidence="1 2">07D10-4-3</strain>
    </source>
</reference>
<sequence>MPETTLITPHIERCALALDHGFSTVDHRRAAALLRELAADRDKWLNNSRVLLANIDQLQEFTGEGPEDEDGAMVEQIRVEIEQSK</sequence>
<dbReference type="EMBL" id="SAUY01000015">
    <property type="protein sequence ID" value="RWR30468.1"/>
    <property type="molecule type" value="Genomic_DNA"/>
</dbReference>